<dbReference type="InterPro" id="IPR028082">
    <property type="entry name" value="Peripla_BP_I"/>
</dbReference>
<dbReference type="PANTHER" id="PTHR30146:SF148">
    <property type="entry name" value="HTH-TYPE TRANSCRIPTIONAL REPRESSOR PURR-RELATED"/>
    <property type="match status" value="1"/>
</dbReference>
<dbReference type="Proteomes" id="UP000183190">
    <property type="component" value="Unassembled WGS sequence"/>
</dbReference>
<accession>A0A1H6J261</accession>
<dbReference type="SUPFAM" id="SSF53822">
    <property type="entry name" value="Periplasmic binding protein-like I"/>
    <property type="match status" value="1"/>
</dbReference>
<dbReference type="AlphaFoldDB" id="A0A1H6J261"/>
<keyword evidence="4" id="KW-0804">Transcription</keyword>
<keyword evidence="1" id="KW-0678">Repressor</keyword>
<keyword evidence="3" id="KW-0238">DNA-binding</keyword>
<dbReference type="InterPro" id="IPR046335">
    <property type="entry name" value="LacI/GalR-like_sensor"/>
</dbReference>
<dbReference type="Pfam" id="PF00356">
    <property type="entry name" value="LacI"/>
    <property type="match status" value="1"/>
</dbReference>
<keyword evidence="2" id="KW-0805">Transcription regulation</keyword>
<feature type="domain" description="HTH lacI-type" evidence="5">
    <location>
        <begin position="5"/>
        <end position="59"/>
    </location>
</feature>
<dbReference type="PANTHER" id="PTHR30146">
    <property type="entry name" value="LACI-RELATED TRANSCRIPTIONAL REPRESSOR"/>
    <property type="match status" value="1"/>
</dbReference>
<evidence type="ECO:0000313" key="6">
    <source>
        <dbReference type="EMBL" id="SEH54678.1"/>
    </source>
</evidence>
<dbReference type="SUPFAM" id="SSF47413">
    <property type="entry name" value="lambda repressor-like DNA-binding domains"/>
    <property type="match status" value="1"/>
</dbReference>
<dbReference type="CDD" id="cd19974">
    <property type="entry name" value="PBP1_LacI-like"/>
    <property type="match status" value="1"/>
</dbReference>
<name>A0A1H6J261_RUMFL</name>
<evidence type="ECO:0000256" key="3">
    <source>
        <dbReference type="ARBA" id="ARBA00023125"/>
    </source>
</evidence>
<dbReference type="PROSITE" id="PS50932">
    <property type="entry name" value="HTH_LACI_2"/>
    <property type="match status" value="1"/>
</dbReference>
<dbReference type="GO" id="GO:0000976">
    <property type="term" value="F:transcription cis-regulatory region binding"/>
    <property type="evidence" value="ECO:0007669"/>
    <property type="project" value="TreeGrafter"/>
</dbReference>
<gene>
    <name evidence="6" type="ORF">SAMN02910265_01336</name>
</gene>
<dbReference type="InterPro" id="IPR010982">
    <property type="entry name" value="Lambda_DNA-bd_dom_sf"/>
</dbReference>
<dbReference type="InterPro" id="IPR000843">
    <property type="entry name" value="HTH_LacI"/>
</dbReference>
<dbReference type="SMART" id="SM00354">
    <property type="entry name" value="HTH_LACI"/>
    <property type="match status" value="1"/>
</dbReference>
<sequence>MKNGVKMLDIATKLGVSVVTVSNALAGRDGVSEQMRKRICETAEKMGYKPSNTKSEKRRMSIPKVSKNVGILTSERFVGARGTFYWELTASISNQLSQINVCTVYECISADNEKDGILPNMIVDGKVDGVIVIGQVHRSYIEILSKLTIPLIFVDFYDNRYHVDSVISDSFNGGYMITDYLVSKGHRKIGFFGTLNATSSINDRYLGYLKCVMENELEYRIEWLIGDRNEKGILNEKIDFPADMPTAFVCNCDETAFRVISALKTKGVRVPDDISVVGYDNYTVSSICIPTITTVEVDLAKMAEVSVGIMAKKLSDPTYSEGRRIISGKLIEKESVLDITGSYNRE</sequence>
<dbReference type="Gene3D" id="3.40.50.2300">
    <property type="match status" value="2"/>
</dbReference>
<reference evidence="6 7" key="1">
    <citation type="submission" date="2016-10" db="EMBL/GenBank/DDBJ databases">
        <authorList>
            <person name="de Groot N.N."/>
        </authorList>
    </citation>
    <scope>NUCLEOTIDE SEQUENCE [LARGE SCALE GENOMIC DNA]</scope>
    <source>
        <strain evidence="6 7">YAD2003</strain>
    </source>
</reference>
<evidence type="ECO:0000313" key="7">
    <source>
        <dbReference type="Proteomes" id="UP000183190"/>
    </source>
</evidence>
<dbReference type="RefSeq" id="WP_074715693.1">
    <property type="nucleotide sequence ID" value="NZ_FNWV01000004.1"/>
</dbReference>
<dbReference type="EMBL" id="FNWV01000004">
    <property type="protein sequence ID" value="SEH54678.1"/>
    <property type="molecule type" value="Genomic_DNA"/>
</dbReference>
<protein>
    <submittedName>
        <fullName evidence="6">LacI family transcriptional regulator</fullName>
    </submittedName>
</protein>
<evidence type="ECO:0000256" key="1">
    <source>
        <dbReference type="ARBA" id="ARBA00022491"/>
    </source>
</evidence>
<evidence type="ECO:0000259" key="5">
    <source>
        <dbReference type="PROSITE" id="PS50932"/>
    </source>
</evidence>
<dbReference type="Pfam" id="PF13377">
    <property type="entry name" value="Peripla_BP_3"/>
    <property type="match status" value="1"/>
</dbReference>
<dbReference type="CDD" id="cd01392">
    <property type="entry name" value="HTH_LacI"/>
    <property type="match status" value="1"/>
</dbReference>
<evidence type="ECO:0000256" key="2">
    <source>
        <dbReference type="ARBA" id="ARBA00023015"/>
    </source>
</evidence>
<evidence type="ECO:0000256" key="4">
    <source>
        <dbReference type="ARBA" id="ARBA00023163"/>
    </source>
</evidence>
<proteinExistence type="predicted"/>
<dbReference type="GO" id="GO:0003700">
    <property type="term" value="F:DNA-binding transcription factor activity"/>
    <property type="evidence" value="ECO:0007669"/>
    <property type="project" value="TreeGrafter"/>
</dbReference>
<dbReference type="Gene3D" id="1.10.260.40">
    <property type="entry name" value="lambda repressor-like DNA-binding domains"/>
    <property type="match status" value="1"/>
</dbReference>
<organism evidence="6 7">
    <name type="scientific">Ruminococcus flavefaciens</name>
    <dbReference type="NCBI Taxonomy" id="1265"/>
    <lineage>
        <taxon>Bacteria</taxon>
        <taxon>Bacillati</taxon>
        <taxon>Bacillota</taxon>
        <taxon>Clostridia</taxon>
        <taxon>Eubacteriales</taxon>
        <taxon>Oscillospiraceae</taxon>
        <taxon>Ruminococcus</taxon>
    </lineage>
</organism>